<keyword evidence="3" id="KW-0521">NADP</keyword>
<dbReference type="KEGG" id="mhk:DFR87_04005"/>
<organism evidence="7 8">
    <name type="scientific">Metallosphaera hakonensis JCM 8857 = DSM 7519</name>
    <dbReference type="NCBI Taxonomy" id="1293036"/>
    <lineage>
        <taxon>Archaea</taxon>
        <taxon>Thermoproteota</taxon>
        <taxon>Thermoprotei</taxon>
        <taxon>Sulfolobales</taxon>
        <taxon>Sulfolobaceae</taxon>
        <taxon>Metallosphaera</taxon>
    </lineage>
</organism>
<dbReference type="PANTHER" id="PTHR43401">
    <property type="entry name" value="L-THREONINE 3-DEHYDROGENASE"/>
    <property type="match status" value="1"/>
</dbReference>
<dbReference type="GO" id="GO:0043168">
    <property type="term" value="F:anion binding"/>
    <property type="evidence" value="ECO:0007669"/>
    <property type="project" value="UniProtKB-ARBA"/>
</dbReference>
<evidence type="ECO:0000256" key="4">
    <source>
        <dbReference type="ARBA" id="ARBA00023002"/>
    </source>
</evidence>
<dbReference type="GO" id="GO:0016616">
    <property type="term" value="F:oxidoreductase activity, acting on the CH-OH group of donors, NAD or NADP as acceptor"/>
    <property type="evidence" value="ECO:0007669"/>
    <property type="project" value="UniProtKB-ARBA"/>
</dbReference>
<name>A0A2U9ISG6_9CREN</name>
<protein>
    <submittedName>
        <fullName evidence="7">Alcohol dehydrogenase</fullName>
    </submittedName>
</protein>
<dbReference type="SUPFAM" id="SSF51735">
    <property type="entry name" value="NAD(P)-binding Rossmann-fold domains"/>
    <property type="match status" value="1"/>
</dbReference>
<keyword evidence="1" id="KW-0479">Metal-binding</keyword>
<reference evidence="7" key="1">
    <citation type="submission" date="2018-05" db="EMBL/GenBank/DDBJ databases">
        <title>Complete Genome Sequences of Extremely Thermoacidophilic, Metal-Mobilizing Type-Strain Members of the Archaeal Family Sulfolobaceae: Acidianus brierleyi DSM-1651T, Acidianus sulfidivorans DSM-18786T, Metallosphaera hakonensis DSM-7519T, and Metallosphaera prunae DSM-10039T.</title>
        <authorList>
            <person name="Counts J.A."/>
            <person name="Kelly R.M."/>
        </authorList>
    </citation>
    <scope>NUCLEOTIDE SEQUENCE [LARGE SCALE GENOMIC DNA]</scope>
    <source>
        <strain evidence="7">HO1-1</strain>
    </source>
</reference>
<dbReference type="GO" id="GO:0051262">
    <property type="term" value="P:protein tetramerization"/>
    <property type="evidence" value="ECO:0007669"/>
    <property type="project" value="UniProtKB-ARBA"/>
</dbReference>
<keyword evidence="5" id="KW-0119">Carbohydrate metabolism</keyword>
<dbReference type="SUPFAM" id="SSF50129">
    <property type="entry name" value="GroES-like"/>
    <property type="match status" value="1"/>
</dbReference>
<dbReference type="GO" id="GO:0030554">
    <property type="term" value="F:adenyl nucleotide binding"/>
    <property type="evidence" value="ECO:0007669"/>
    <property type="project" value="UniProtKB-ARBA"/>
</dbReference>
<dbReference type="STRING" id="1293036.GCA_001315825_02683"/>
<evidence type="ECO:0000259" key="6">
    <source>
        <dbReference type="SMART" id="SM00829"/>
    </source>
</evidence>
<dbReference type="InterPro" id="IPR050129">
    <property type="entry name" value="Zn_alcohol_dh"/>
</dbReference>
<dbReference type="OrthoDB" id="8709at2157"/>
<evidence type="ECO:0000313" key="8">
    <source>
        <dbReference type="Proteomes" id="UP000247586"/>
    </source>
</evidence>
<evidence type="ECO:0000256" key="3">
    <source>
        <dbReference type="ARBA" id="ARBA00022857"/>
    </source>
</evidence>
<keyword evidence="4" id="KW-0560">Oxidoreductase</keyword>
<proteinExistence type="predicted"/>
<dbReference type="InterPro" id="IPR020843">
    <property type="entry name" value="ER"/>
</dbReference>
<evidence type="ECO:0000256" key="1">
    <source>
        <dbReference type="ARBA" id="ARBA00022723"/>
    </source>
</evidence>
<dbReference type="EMBL" id="CP029287">
    <property type="protein sequence ID" value="AWR98990.1"/>
    <property type="molecule type" value="Genomic_DNA"/>
</dbReference>
<dbReference type="SMART" id="SM00829">
    <property type="entry name" value="PKS_ER"/>
    <property type="match status" value="1"/>
</dbReference>
<dbReference type="AlphaFoldDB" id="A0A2U9ISG6"/>
<evidence type="ECO:0000256" key="5">
    <source>
        <dbReference type="ARBA" id="ARBA00023277"/>
    </source>
</evidence>
<keyword evidence="2" id="KW-0862">Zinc</keyword>
<dbReference type="InterPro" id="IPR011032">
    <property type="entry name" value="GroES-like_sf"/>
</dbReference>
<dbReference type="InterPro" id="IPR036291">
    <property type="entry name" value="NAD(P)-bd_dom_sf"/>
</dbReference>
<dbReference type="Pfam" id="PF08240">
    <property type="entry name" value="ADH_N"/>
    <property type="match status" value="1"/>
</dbReference>
<dbReference type="GeneID" id="36834477"/>
<dbReference type="Gene3D" id="3.90.180.10">
    <property type="entry name" value="Medium-chain alcohol dehydrogenases, catalytic domain"/>
    <property type="match status" value="1"/>
</dbReference>
<evidence type="ECO:0000256" key="2">
    <source>
        <dbReference type="ARBA" id="ARBA00022833"/>
    </source>
</evidence>
<dbReference type="PANTHER" id="PTHR43401:SF2">
    <property type="entry name" value="L-THREONINE 3-DEHYDROGENASE"/>
    <property type="match status" value="1"/>
</dbReference>
<dbReference type="Pfam" id="PF00107">
    <property type="entry name" value="ADH_zinc_N"/>
    <property type="match status" value="1"/>
</dbReference>
<dbReference type="InterPro" id="IPR013149">
    <property type="entry name" value="ADH-like_C"/>
</dbReference>
<sequence>MRALIFERRGLDNLVVRDVPSPTVDSGQVKLRIVLAGVNPVDLMAVESLPVSPLPHIPGSEFFGIVEEVGKEVTHVSPGDRVAVYTRLFDGTCESCLRGDQTYCIQGKRIGVESQGGYAEEIVIPSRNVIRSNLPDEILASLPIASLTPYHALRSVGVGPDDTVVVIGASGNTGIFAIQLAKMMGAKVIAISSKPWVKEMGADVVTDYNGAEGTIRELTEGKMGSVVLNSLGEKYWDLGLRLVGNHGKIISFGSLTGGKVQLDMNRIYSKHVSIVGTNRGNMGEFIDLERIAGNLKVKTWKVFDLDEGKDALLALRDGNRDGRIFIKVS</sequence>
<keyword evidence="8" id="KW-1185">Reference proteome</keyword>
<feature type="domain" description="Enoyl reductase (ER)" evidence="6">
    <location>
        <begin position="9"/>
        <end position="326"/>
    </location>
</feature>
<dbReference type="GO" id="GO:0046872">
    <property type="term" value="F:metal ion binding"/>
    <property type="evidence" value="ECO:0007669"/>
    <property type="project" value="UniProtKB-KW"/>
</dbReference>
<accession>A0A2U9ISG6</accession>
<gene>
    <name evidence="7" type="ORF">DFR87_04005</name>
</gene>
<dbReference type="Proteomes" id="UP000247586">
    <property type="component" value="Chromosome"/>
</dbReference>
<dbReference type="CDD" id="cd08264">
    <property type="entry name" value="Zn_ADH_like2"/>
    <property type="match status" value="1"/>
</dbReference>
<evidence type="ECO:0000313" key="7">
    <source>
        <dbReference type="EMBL" id="AWR98990.1"/>
    </source>
</evidence>
<dbReference type="InterPro" id="IPR013154">
    <property type="entry name" value="ADH-like_N"/>
</dbReference>
<dbReference type="RefSeq" id="WP_110368948.1">
    <property type="nucleotide sequence ID" value="NZ_CP029287.2"/>
</dbReference>